<dbReference type="InterPro" id="IPR001680">
    <property type="entry name" value="WD40_rpt"/>
</dbReference>
<sequence length="552" mass="60096">MKRFLIFFLSIILLLSIAGSVLAEDKNAPAVIIPKLQKTSNDPELFNNFVYPSWGPVCQRYTYTVTYKDKEGHKPEYMRIVFNGKSIEMEKQDPNNNDYKNGVQYVYKFVPNKLGSNFYYFEASNGLGKARAAIIDSPDNGPVLFDSAFDKNEIAVVDSKTGEKILNFQTKEEWIGGIALSDDGKYLAVKTSSHIYLFDVQKPNEPLWEFQGGSEIGGDVKGGVAISGDGSKIFALIGSIAVLFDKNSNKPIWKTEVGNGYNVAISKDGKYMAVGLAGSEANENSNLLILWSAESEKPLWKYHSSGNFHDVSLSADGNYIGASTGCPDRKAYIFSKDSNTPILRSDQLTRDSPVHRGKISADGNWLAVGSESDAGAVFLFKKGEQRPVWKFPTKNGSSVRALSFTPSGNYIGASTFGGQAYIFESGSNQPVASWTADGALGGVDIADDGTFIATGGTDKKLHIFEKGKTAGIEIPFNEYVEEIDISANGKYVAAGTGGSVYFFESFNKDQNKVFPCTTIIEPKPQEMMGQAVGNSLCGDSKCEGPETIENCR</sequence>
<dbReference type="Pfam" id="PF00400">
    <property type="entry name" value="WD40"/>
    <property type="match status" value="1"/>
</dbReference>
<gene>
    <name evidence="2" type="ORF">COT52_02860</name>
</gene>
<dbReference type="SUPFAM" id="SSF50998">
    <property type="entry name" value="Quinoprotein alcohol dehydrogenase-like"/>
    <property type="match status" value="1"/>
</dbReference>
<name>A0A2H0X6Z3_UNCKA</name>
<comment type="caution">
    <text evidence="2">The sequence shown here is derived from an EMBL/GenBank/DDBJ whole genome shotgun (WGS) entry which is preliminary data.</text>
</comment>
<proteinExistence type="predicted"/>
<evidence type="ECO:0000313" key="3">
    <source>
        <dbReference type="Proteomes" id="UP000231414"/>
    </source>
</evidence>
<dbReference type="EMBL" id="PEYW01000041">
    <property type="protein sequence ID" value="PIS20605.1"/>
    <property type="molecule type" value="Genomic_DNA"/>
</dbReference>
<organism evidence="2 3">
    <name type="scientific">candidate division WWE3 bacterium CG08_land_8_20_14_0_20_43_13</name>
    <dbReference type="NCBI Taxonomy" id="1975087"/>
    <lineage>
        <taxon>Bacteria</taxon>
        <taxon>Katanobacteria</taxon>
    </lineage>
</organism>
<feature type="non-terminal residue" evidence="2">
    <location>
        <position position="552"/>
    </location>
</feature>
<protein>
    <recommendedName>
        <fullName evidence="4">Anaphase-promoting complex subunit 4 WD40 domain-containing protein</fullName>
    </recommendedName>
</protein>
<dbReference type="PANTHER" id="PTHR19879">
    <property type="entry name" value="TRANSCRIPTION INITIATION FACTOR TFIID"/>
    <property type="match status" value="1"/>
</dbReference>
<evidence type="ECO:0008006" key="4">
    <source>
        <dbReference type="Google" id="ProtNLM"/>
    </source>
</evidence>
<feature type="signal peptide" evidence="1">
    <location>
        <begin position="1"/>
        <end position="23"/>
    </location>
</feature>
<dbReference type="SMART" id="SM00320">
    <property type="entry name" value="WD40"/>
    <property type="match status" value="5"/>
</dbReference>
<accession>A0A2H0X6Z3</accession>
<dbReference type="Proteomes" id="UP000231414">
    <property type="component" value="Unassembled WGS sequence"/>
</dbReference>
<evidence type="ECO:0000313" key="2">
    <source>
        <dbReference type="EMBL" id="PIS20605.1"/>
    </source>
</evidence>
<dbReference type="AlphaFoldDB" id="A0A2H0X6Z3"/>
<dbReference type="Gene3D" id="2.130.10.10">
    <property type="entry name" value="YVTN repeat-like/Quinoprotein amine dehydrogenase"/>
    <property type="match status" value="2"/>
</dbReference>
<dbReference type="InterPro" id="IPR011047">
    <property type="entry name" value="Quinoprotein_ADH-like_sf"/>
</dbReference>
<evidence type="ECO:0000256" key="1">
    <source>
        <dbReference type="SAM" id="SignalP"/>
    </source>
</evidence>
<dbReference type="InterPro" id="IPR015943">
    <property type="entry name" value="WD40/YVTN_repeat-like_dom_sf"/>
</dbReference>
<keyword evidence="1" id="KW-0732">Signal</keyword>
<feature type="chain" id="PRO_5013708771" description="Anaphase-promoting complex subunit 4 WD40 domain-containing protein" evidence="1">
    <location>
        <begin position="24"/>
        <end position="552"/>
    </location>
</feature>
<reference evidence="3" key="1">
    <citation type="submission" date="2017-09" db="EMBL/GenBank/DDBJ databases">
        <title>Depth-based differentiation of microbial function through sediment-hosted aquifers and enrichment of novel symbionts in the deep terrestrial subsurface.</title>
        <authorList>
            <person name="Probst A.J."/>
            <person name="Ladd B."/>
            <person name="Jarett J.K."/>
            <person name="Geller-Mcgrath D.E."/>
            <person name="Sieber C.M.K."/>
            <person name="Emerson J.B."/>
            <person name="Anantharaman K."/>
            <person name="Thomas B.C."/>
            <person name="Malmstrom R."/>
            <person name="Stieglmeier M."/>
            <person name="Klingl A."/>
            <person name="Woyke T."/>
            <person name="Ryan C.M."/>
            <person name="Banfield J.F."/>
        </authorList>
    </citation>
    <scope>NUCLEOTIDE SEQUENCE [LARGE SCALE GENOMIC DNA]</scope>
</reference>
<dbReference type="PANTHER" id="PTHR19879:SF9">
    <property type="entry name" value="TRANSCRIPTION INITIATION FACTOR TFIID SUBUNIT 5"/>
    <property type="match status" value="1"/>
</dbReference>